<keyword evidence="1" id="KW-0472">Membrane</keyword>
<evidence type="ECO:0000313" key="3">
    <source>
        <dbReference type="Proteomes" id="UP000666240"/>
    </source>
</evidence>
<gene>
    <name evidence="2" type="ORF">J5Y06_05905</name>
</gene>
<dbReference type="InterPro" id="IPR018666">
    <property type="entry name" value="DUF2125"/>
</dbReference>
<proteinExistence type="predicted"/>
<evidence type="ECO:0000313" key="2">
    <source>
        <dbReference type="EMBL" id="MBP0438174.1"/>
    </source>
</evidence>
<keyword evidence="1" id="KW-1133">Transmembrane helix</keyword>
<dbReference type="EMBL" id="JAGIYY010000001">
    <property type="protein sequence ID" value="MBP0438174.1"/>
    <property type="molecule type" value="Genomic_DNA"/>
</dbReference>
<name>A0A8J7RLY5_9HYPH</name>
<dbReference type="Proteomes" id="UP000666240">
    <property type="component" value="Unassembled WGS sequence"/>
</dbReference>
<keyword evidence="1" id="KW-0812">Transmembrane</keyword>
<dbReference type="RefSeq" id="WP_209334096.1">
    <property type="nucleotide sequence ID" value="NZ_JAGIYY010000001.1"/>
</dbReference>
<feature type="transmembrane region" description="Helical" evidence="1">
    <location>
        <begin position="12"/>
        <end position="36"/>
    </location>
</feature>
<protein>
    <submittedName>
        <fullName evidence="2">DUF2125 domain-containing protein</fullName>
    </submittedName>
</protein>
<sequence>MTSSDQPGSPILRRVIVLAVIILVVVCAYVAGWYYLAEQMETAVNRSLRDIRRAGGQADCVEQDVRGFPFRIGLFCERVTYANPAGDIRVEAGAFRSAAQIYQPRTVIGEVEGPLQADLPGLVPLSADWELMHASARLAEPMPSALSVEGRDVAVREGSDGAQLFTSENMQLHLRTNEGDVDLAARFAGLRLTALGATGETPPFQAVANLTVFDGVALAVSPEAISLGYKTEIRTMTLSFGPDAEISLSGPLAVDPSGLIDAKLTLTARRPDAIARVLTALFPDQRREIEMASSGLMMLGNAPSLPLTISKGRASIAFITLGDIPPLRP</sequence>
<dbReference type="AlphaFoldDB" id="A0A8J7RLY5"/>
<comment type="caution">
    <text evidence="2">The sequence shown here is derived from an EMBL/GenBank/DDBJ whole genome shotgun (WGS) entry which is preliminary data.</text>
</comment>
<keyword evidence="3" id="KW-1185">Reference proteome</keyword>
<dbReference type="Pfam" id="PF09898">
    <property type="entry name" value="DUF2125"/>
    <property type="match status" value="1"/>
</dbReference>
<accession>A0A8J7RLY5</accession>
<evidence type="ECO:0000256" key="1">
    <source>
        <dbReference type="SAM" id="Phobius"/>
    </source>
</evidence>
<reference evidence="2" key="1">
    <citation type="submission" date="2021-03" db="EMBL/GenBank/DDBJ databases">
        <title>Genome sequencing and assembly of Tianweitania sediminis.</title>
        <authorList>
            <person name="Chhetri G."/>
        </authorList>
    </citation>
    <scope>NUCLEOTIDE SEQUENCE</scope>
    <source>
        <strain evidence="2">Z8</strain>
    </source>
</reference>
<organism evidence="2 3">
    <name type="scientific">Tianweitania sediminis</name>
    <dbReference type="NCBI Taxonomy" id="1502156"/>
    <lineage>
        <taxon>Bacteria</taxon>
        <taxon>Pseudomonadati</taxon>
        <taxon>Pseudomonadota</taxon>
        <taxon>Alphaproteobacteria</taxon>
        <taxon>Hyphomicrobiales</taxon>
        <taxon>Phyllobacteriaceae</taxon>
        <taxon>Tianweitania</taxon>
    </lineage>
</organism>